<dbReference type="Proteomes" id="UP000176547">
    <property type="component" value="Unassembled WGS sequence"/>
</dbReference>
<feature type="transmembrane region" description="Helical" evidence="1">
    <location>
        <begin position="101"/>
        <end position="134"/>
    </location>
</feature>
<reference evidence="2 3" key="1">
    <citation type="journal article" date="2016" name="Nat. Commun.">
        <title>Thousands of microbial genomes shed light on interconnected biogeochemical processes in an aquifer system.</title>
        <authorList>
            <person name="Anantharaman K."/>
            <person name="Brown C.T."/>
            <person name="Hug L.A."/>
            <person name="Sharon I."/>
            <person name="Castelle C.J."/>
            <person name="Probst A.J."/>
            <person name="Thomas B.C."/>
            <person name="Singh A."/>
            <person name="Wilkins M.J."/>
            <person name="Karaoz U."/>
            <person name="Brodie E.L."/>
            <person name="Williams K.H."/>
            <person name="Hubbard S.S."/>
            <person name="Banfield J.F."/>
        </authorList>
    </citation>
    <scope>NUCLEOTIDE SEQUENCE [LARGE SCALE GENOMIC DNA]</scope>
</reference>
<evidence type="ECO:0008006" key="4">
    <source>
        <dbReference type="Google" id="ProtNLM"/>
    </source>
</evidence>
<feature type="transmembrane region" description="Helical" evidence="1">
    <location>
        <begin position="51"/>
        <end position="81"/>
    </location>
</feature>
<comment type="caution">
    <text evidence="2">The sequence shown here is derived from an EMBL/GenBank/DDBJ whole genome shotgun (WGS) entry which is preliminary data.</text>
</comment>
<evidence type="ECO:0000313" key="2">
    <source>
        <dbReference type="EMBL" id="OGE76137.1"/>
    </source>
</evidence>
<dbReference type="Pfam" id="PF16316">
    <property type="entry name" value="DUF4956"/>
    <property type="match status" value="1"/>
</dbReference>
<dbReference type="InterPro" id="IPR032531">
    <property type="entry name" value="DUF4956"/>
</dbReference>
<keyword evidence="1" id="KW-0472">Membrane</keyword>
<organism evidence="2 3">
    <name type="scientific">Candidatus Doudnabacteria bacterium RIFCSPHIGHO2_01_52_17</name>
    <dbReference type="NCBI Taxonomy" id="1817820"/>
    <lineage>
        <taxon>Bacteria</taxon>
        <taxon>Candidatus Doudnaibacteriota</taxon>
    </lineage>
</organism>
<evidence type="ECO:0000256" key="1">
    <source>
        <dbReference type="SAM" id="Phobius"/>
    </source>
</evidence>
<evidence type="ECO:0000313" key="3">
    <source>
        <dbReference type="Proteomes" id="UP000176547"/>
    </source>
</evidence>
<dbReference type="AlphaFoldDB" id="A0A1F5NEM9"/>
<accession>A0A1F5NEM9</accession>
<dbReference type="EMBL" id="MFEG01000016">
    <property type="protein sequence ID" value="OGE76137.1"/>
    <property type="molecule type" value="Genomic_DNA"/>
</dbReference>
<sequence>MNFNGLFNNPLSVPQLTLTVILINLAAAFVLSFVSAIIYRTTHKGLSYSQSFTVSLVLISFFIAAIVMVIGNSLALAFAAFGAVSLIRFRTAIKDARDIAFVLLAVAIGFASGTGSYIIAVSTTVLGLLIVYMLAKTNFGSIRKYDYVLSFSTHTDSFSSDKLRQVFGEYLKYDNLLNLVARENGKVLDQSFNVRFINASEVEKFAKALSQLPGVSSVDIISAKNDIEY</sequence>
<protein>
    <recommendedName>
        <fullName evidence="4">DUF4956 domain-containing protein</fullName>
    </recommendedName>
</protein>
<gene>
    <name evidence="2" type="ORF">A3K06_00995</name>
</gene>
<proteinExistence type="predicted"/>
<keyword evidence="1" id="KW-1133">Transmembrane helix</keyword>
<keyword evidence="1" id="KW-0812">Transmembrane</keyword>
<name>A0A1F5NEM9_9BACT</name>
<feature type="transmembrane region" description="Helical" evidence="1">
    <location>
        <begin position="20"/>
        <end position="39"/>
    </location>
</feature>